<dbReference type="Pfam" id="PF07566">
    <property type="entry name" value="DUF1543"/>
    <property type="match status" value="1"/>
</dbReference>
<organism evidence="2 3">
    <name type="scientific">Sphingobacterium suaedae</name>
    <dbReference type="NCBI Taxonomy" id="1686402"/>
    <lineage>
        <taxon>Bacteria</taxon>
        <taxon>Pseudomonadati</taxon>
        <taxon>Bacteroidota</taxon>
        <taxon>Sphingobacteriia</taxon>
        <taxon>Sphingobacteriales</taxon>
        <taxon>Sphingobacteriaceae</taxon>
        <taxon>Sphingobacterium</taxon>
    </lineage>
</organism>
<dbReference type="Proteomes" id="UP001597545">
    <property type="component" value="Unassembled WGS sequence"/>
</dbReference>
<gene>
    <name evidence="2" type="ORF">ACFSR5_09200</name>
</gene>
<proteinExistence type="predicted"/>
<dbReference type="Gene3D" id="3.10.20.10">
    <property type="match status" value="2"/>
</dbReference>
<dbReference type="RefSeq" id="WP_380902939.1">
    <property type="nucleotide sequence ID" value="NZ_JBHUEG010000007.1"/>
</dbReference>
<dbReference type="EMBL" id="JBHULR010000003">
    <property type="protein sequence ID" value="MFD2547819.1"/>
    <property type="molecule type" value="Genomic_DNA"/>
</dbReference>
<reference evidence="3" key="1">
    <citation type="journal article" date="2019" name="Int. J. Syst. Evol. Microbiol.">
        <title>The Global Catalogue of Microorganisms (GCM) 10K type strain sequencing project: providing services to taxonomists for standard genome sequencing and annotation.</title>
        <authorList>
            <consortium name="The Broad Institute Genomics Platform"/>
            <consortium name="The Broad Institute Genome Sequencing Center for Infectious Disease"/>
            <person name="Wu L."/>
            <person name="Ma J."/>
        </authorList>
    </citation>
    <scope>NUCLEOTIDE SEQUENCE [LARGE SCALE GENOMIC DNA]</scope>
    <source>
        <strain evidence="3">KCTC 42662</strain>
    </source>
</reference>
<protein>
    <submittedName>
        <fullName evidence="2">DUF1543 domain-containing protein</fullName>
    </submittedName>
</protein>
<dbReference type="InterPro" id="IPR011440">
    <property type="entry name" value="DUF1543"/>
</dbReference>
<name>A0ABW5KGT2_9SPHI</name>
<accession>A0ABW5KGT2</accession>
<evidence type="ECO:0000259" key="1">
    <source>
        <dbReference type="Pfam" id="PF07566"/>
    </source>
</evidence>
<evidence type="ECO:0000313" key="2">
    <source>
        <dbReference type="EMBL" id="MFD2547819.1"/>
    </source>
</evidence>
<comment type="caution">
    <text evidence="2">The sequence shown here is derived from an EMBL/GenBank/DDBJ whole genome shotgun (WGS) entry which is preliminary data.</text>
</comment>
<feature type="domain" description="DUF1543" evidence="1">
    <location>
        <begin position="18"/>
        <end position="68"/>
    </location>
</feature>
<evidence type="ECO:0000313" key="3">
    <source>
        <dbReference type="Proteomes" id="UP001597545"/>
    </source>
</evidence>
<keyword evidence="3" id="KW-1185">Reference proteome</keyword>
<sequence>MSKNLYMVLLGCKPNGRFTEQHDVFFGIGESLTALKKDMEIFWPEANGKLHVDAWRLVSIVEHYRVHVVERMESIVSPQSPKLFFVNLGGYREGEFEEHHYKQLIVARSPEEAASNAKSTSFFKNFISPHIDDRYGLDVDDICVVEDALPHYIRKKYQLLIEPETALVDPNDEFHIGYLKFAQL</sequence>